<dbReference type="Gene3D" id="1.50.10.10">
    <property type="match status" value="1"/>
</dbReference>
<protein>
    <submittedName>
        <fullName evidence="4">Oligosaccharide amylase</fullName>
    </submittedName>
</protein>
<gene>
    <name evidence="4" type="ORF">SAMN04488589_0150</name>
</gene>
<dbReference type="PANTHER" id="PTHR31616:SF0">
    <property type="entry name" value="GLUCAN 1,4-ALPHA-GLUCOSIDASE"/>
    <property type="match status" value="1"/>
</dbReference>
<dbReference type="Proteomes" id="UP000199259">
    <property type="component" value="Unassembled WGS sequence"/>
</dbReference>
<accession>A0A7Z7AU90</accession>
<feature type="domain" description="GH15-like" evidence="2">
    <location>
        <begin position="278"/>
        <end position="641"/>
    </location>
</feature>
<dbReference type="GO" id="GO:0005975">
    <property type="term" value="P:carbohydrate metabolic process"/>
    <property type="evidence" value="ECO:0007669"/>
    <property type="project" value="InterPro"/>
</dbReference>
<dbReference type="InterPro" id="IPR015220">
    <property type="entry name" value="Glucodextranase_N"/>
</dbReference>
<dbReference type="OrthoDB" id="36362at2157"/>
<dbReference type="PANTHER" id="PTHR31616">
    <property type="entry name" value="TREHALASE"/>
    <property type="match status" value="1"/>
</dbReference>
<dbReference type="Pfam" id="PF00723">
    <property type="entry name" value="Glyco_hydro_15"/>
    <property type="match status" value="1"/>
</dbReference>
<dbReference type="GO" id="GO:0004553">
    <property type="term" value="F:hydrolase activity, hydrolyzing O-glycosyl compounds"/>
    <property type="evidence" value="ECO:0007669"/>
    <property type="project" value="UniProtKB-ARBA"/>
</dbReference>
<feature type="domain" description="Glucodextranase N-terminal" evidence="3">
    <location>
        <begin position="21"/>
        <end position="250"/>
    </location>
</feature>
<dbReference type="Gene3D" id="2.70.98.10">
    <property type="match status" value="1"/>
</dbReference>
<name>A0A7Z7AU90_9EURY</name>
<dbReference type="AlphaFoldDB" id="A0A7Z7AU90"/>
<reference evidence="4 5" key="1">
    <citation type="submission" date="2016-10" db="EMBL/GenBank/DDBJ databases">
        <authorList>
            <person name="Varghese N."/>
            <person name="Submissions S."/>
        </authorList>
    </citation>
    <scope>NUCLEOTIDE SEQUENCE [LARGE SCALE GENOMIC DNA]</scope>
    <source>
        <strain evidence="4 5">PL 12/M</strain>
    </source>
</reference>
<evidence type="ECO:0000259" key="2">
    <source>
        <dbReference type="Pfam" id="PF00723"/>
    </source>
</evidence>
<sequence length="673" mass="77812">MIRQPNAILGNNRLLVTMGKKGEIFGYYYPGRDFAQHVEDSQSCLYDGKGVIWSNSREWVADQKYIENTNVVSTELAHPNGLKMNILDYVHPRLPVLVRKYKIRSEKRFSGKFFYYSNLQVGEMKKKNSAFCDYDSGLVAQYWKNYYIGISSTPIFKEWQIGKAMDTIWWTNAKYDMEDGELQRNNEDIGNLNCAVGWNIDIDASKSADFTVYIGAASRRTTLYRRMREIQTETPESIYNDVQENWIKWLSKKKLLELPDYIGFETFKQELQAAFNRSLLTLSLLSDPIKGSFVASPEFDHEFEMCGGYGYCWNRDSAEIVLSLLRSEYPEYCSRFFKWCKNTQMHDGSWFQRYWLDGNTAPSWGNFSFSTQIDETGSTIFAMDQYYRTLKHPVKEEFLDSVWATVLSAAEYLMRRTADGVHDPCICLWETHSGIFTYTNAAIYAGLLSAANMAMDYNEKGLADRWTERAEFIKKTTIERFWLDEGYFARGITNGHLDTAIDASIMGTFVPFNMLSPEIPEEKAMIQSIIENIEKQLRVPVSDHFGIKRYVDDNYIEGNPWIVTTLWLSKALLEMASVIDHTAGETENREHRKLTHDALKYIQWSLKGTTSAGMLPEQVNKYTGRPAWAIPLCWSCALMLDNILLLDKIQRKINSSKKEIEDTGITYDIFRLS</sequence>
<comment type="similarity">
    <text evidence="1">Belongs to the glycosyl hydrolase 15 family.</text>
</comment>
<evidence type="ECO:0000313" key="4">
    <source>
        <dbReference type="EMBL" id="SDF26035.1"/>
    </source>
</evidence>
<evidence type="ECO:0000259" key="3">
    <source>
        <dbReference type="Pfam" id="PF09137"/>
    </source>
</evidence>
<dbReference type="Pfam" id="PF09137">
    <property type="entry name" value="Glucodextran_N"/>
    <property type="match status" value="1"/>
</dbReference>
<proteinExistence type="inferred from homology"/>
<dbReference type="InterPro" id="IPR012341">
    <property type="entry name" value="6hp_glycosidase-like_sf"/>
</dbReference>
<dbReference type="GO" id="GO:0030246">
    <property type="term" value="F:carbohydrate binding"/>
    <property type="evidence" value="ECO:0007669"/>
    <property type="project" value="InterPro"/>
</dbReference>
<evidence type="ECO:0000256" key="1">
    <source>
        <dbReference type="ARBA" id="ARBA00006188"/>
    </source>
</evidence>
<evidence type="ECO:0000313" key="5">
    <source>
        <dbReference type="Proteomes" id="UP000199259"/>
    </source>
</evidence>
<dbReference type="RefSeq" id="WP_091707835.1">
    <property type="nucleotide sequence ID" value="NZ_FNCA01000001.1"/>
</dbReference>
<dbReference type="InterPro" id="IPR008928">
    <property type="entry name" value="6-hairpin_glycosidase_sf"/>
</dbReference>
<dbReference type="SUPFAM" id="SSF48208">
    <property type="entry name" value="Six-hairpin glycosidases"/>
    <property type="match status" value="1"/>
</dbReference>
<organism evidence="4 5">
    <name type="scientific">Methanolobus vulcani</name>
    <dbReference type="NCBI Taxonomy" id="38026"/>
    <lineage>
        <taxon>Archaea</taxon>
        <taxon>Methanobacteriati</taxon>
        <taxon>Methanobacteriota</taxon>
        <taxon>Stenosarchaea group</taxon>
        <taxon>Methanomicrobia</taxon>
        <taxon>Methanosarcinales</taxon>
        <taxon>Methanosarcinaceae</taxon>
        <taxon>Methanolobus</taxon>
    </lineage>
</organism>
<dbReference type="InterPro" id="IPR014718">
    <property type="entry name" value="GH-type_carb-bd"/>
</dbReference>
<dbReference type="EMBL" id="FNCA01000001">
    <property type="protein sequence ID" value="SDF26035.1"/>
    <property type="molecule type" value="Genomic_DNA"/>
</dbReference>
<keyword evidence="5" id="KW-1185">Reference proteome</keyword>
<comment type="caution">
    <text evidence="4">The sequence shown here is derived from an EMBL/GenBank/DDBJ whole genome shotgun (WGS) entry which is preliminary data.</text>
</comment>
<dbReference type="InterPro" id="IPR011613">
    <property type="entry name" value="GH15-like"/>
</dbReference>